<gene>
    <name evidence="2" type="ORF">L0665_08825</name>
</gene>
<dbReference type="AlphaFoldDB" id="A0A9Q4KV20"/>
<evidence type="ECO:0000313" key="3">
    <source>
        <dbReference type="Proteomes" id="UP001143747"/>
    </source>
</evidence>
<dbReference type="InterPro" id="IPR000014">
    <property type="entry name" value="PAS"/>
</dbReference>
<name>A0A9Q4KV20_9EURY</name>
<dbReference type="SMART" id="SM00091">
    <property type="entry name" value="PAS"/>
    <property type="match status" value="1"/>
</dbReference>
<dbReference type="PROSITE" id="PS50112">
    <property type="entry name" value="PAS"/>
    <property type="match status" value="1"/>
</dbReference>
<accession>A0A9Q4KV20</accession>
<keyword evidence="3" id="KW-1185">Reference proteome</keyword>
<dbReference type="InterPro" id="IPR035965">
    <property type="entry name" value="PAS-like_dom_sf"/>
</dbReference>
<evidence type="ECO:0000313" key="2">
    <source>
        <dbReference type="EMBL" id="MDE4908707.1"/>
    </source>
</evidence>
<comment type="caution">
    <text evidence="2">The sequence shown here is derived from an EMBL/GenBank/DDBJ whole genome shotgun (WGS) entry which is preliminary data.</text>
</comment>
<dbReference type="NCBIfam" id="TIGR00229">
    <property type="entry name" value="sensory_box"/>
    <property type="match status" value="1"/>
</dbReference>
<dbReference type="SUPFAM" id="SSF55785">
    <property type="entry name" value="PYP-like sensor domain (PAS domain)"/>
    <property type="match status" value="1"/>
</dbReference>
<dbReference type="EMBL" id="JAKELO010000002">
    <property type="protein sequence ID" value="MDE4908707.1"/>
    <property type="molecule type" value="Genomic_DNA"/>
</dbReference>
<reference evidence="2" key="1">
    <citation type="submission" date="2022-01" db="EMBL/GenBank/DDBJ databases">
        <title>Draft genome of Methanogenium marinum DSM 15558.</title>
        <authorList>
            <person name="Chen S.-C."/>
            <person name="You Y.-T."/>
        </authorList>
    </citation>
    <scope>NUCLEOTIDE SEQUENCE</scope>
    <source>
        <strain evidence="2">DSM 15558</strain>
    </source>
</reference>
<feature type="domain" description="PAS" evidence="1">
    <location>
        <begin position="5"/>
        <end position="75"/>
    </location>
</feature>
<protein>
    <submittedName>
        <fullName evidence="2">PAS domain-containing protein</fullName>
    </submittedName>
</protein>
<dbReference type="RefSeq" id="WP_274925323.1">
    <property type="nucleotide sequence ID" value="NZ_JAKELO010000002.1"/>
</dbReference>
<dbReference type="CDD" id="cd00130">
    <property type="entry name" value="PAS"/>
    <property type="match status" value="1"/>
</dbReference>
<dbReference type="Proteomes" id="UP001143747">
    <property type="component" value="Unassembled WGS sequence"/>
</dbReference>
<dbReference type="Pfam" id="PF08448">
    <property type="entry name" value="PAS_4"/>
    <property type="match status" value="1"/>
</dbReference>
<organism evidence="2 3">
    <name type="scientific">Methanogenium marinum</name>
    <dbReference type="NCBI Taxonomy" id="348610"/>
    <lineage>
        <taxon>Archaea</taxon>
        <taxon>Methanobacteriati</taxon>
        <taxon>Methanobacteriota</taxon>
        <taxon>Stenosarchaea group</taxon>
        <taxon>Methanomicrobia</taxon>
        <taxon>Methanomicrobiales</taxon>
        <taxon>Methanomicrobiaceae</taxon>
        <taxon>Methanogenium</taxon>
    </lineage>
</organism>
<dbReference type="Gene3D" id="3.30.450.20">
    <property type="entry name" value="PAS domain"/>
    <property type="match status" value="1"/>
</dbReference>
<proteinExistence type="predicted"/>
<sequence length="242" mass="27893">MTVISGETIWNILEYLPVGVCIIDRDYTVHFWNSCMEQWTGKNKGELTGMDLREYFPRIKRASFQDRLGNIFTGSPPVTFSSQIHSYIFDARLPDGTMQKQQTTVLPLEHPSGYYAMFVCEDVTSLTEEIKAYREMRDTALIEMEKREKAEYDLNVANEDLLAYVSEATVRLKTPISLIEESLREILREAEWGDCDTEEMKTIVKLQIQVASTVVENLRELNEAIIAGKTEIPKAYRNMIQK</sequence>
<dbReference type="InterPro" id="IPR013656">
    <property type="entry name" value="PAS_4"/>
</dbReference>
<evidence type="ECO:0000259" key="1">
    <source>
        <dbReference type="PROSITE" id="PS50112"/>
    </source>
</evidence>